<feature type="compositionally biased region" description="Gly residues" evidence="7">
    <location>
        <begin position="381"/>
        <end position="392"/>
    </location>
</feature>
<feature type="region of interest" description="Disordered" evidence="7">
    <location>
        <begin position="508"/>
        <end position="530"/>
    </location>
</feature>
<name>A0A8B9M9R2_9AVES</name>
<evidence type="ECO:0000256" key="8">
    <source>
        <dbReference type="SAM" id="SignalP"/>
    </source>
</evidence>
<evidence type="ECO:0000313" key="11">
    <source>
        <dbReference type="Proteomes" id="UP000694541"/>
    </source>
</evidence>
<dbReference type="SMART" id="SM00159">
    <property type="entry name" value="PTX"/>
    <property type="match status" value="1"/>
</dbReference>
<keyword evidence="6" id="KW-0175">Coiled coil</keyword>
<reference evidence="10" key="1">
    <citation type="submission" date="2025-08" db="UniProtKB">
        <authorList>
            <consortium name="Ensembl"/>
        </authorList>
    </citation>
    <scope>IDENTIFICATION</scope>
</reference>
<evidence type="ECO:0000256" key="7">
    <source>
        <dbReference type="SAM" id="MobiDB-lite"/>
    </source>
</evidence>
<evidence type="ECO:0000259" key="9">
    <source>
        <dbReference type="SMART" id="SM00159"/>
    </source>
</evidence>
<dbReference type="AlphaFoldDB" id="A0A8B9M9R2"/>
<feature type="compositionally biased region" description="Low complexity" evidence="7">
    <location>
        <begin position="366"/>
        <end position="377"/>
    </location>
</feature>
<evidence type="ECO:0000313" key="10">
    <source>
        <dbReference type="Ensembl" id="ENSANIP00000004932.1"/>
    </source>
</evidence>
<dbReference type="SUPFAM" id="SSF49899">
    <property type="entry name" value="Concanavalin A-like lectins/glucanases"/>
    <property type="match status" value="1"/>
</dbReference>
<keyword evidence="3" id="KW-0106">Calcium</keyword>
<dbReference type="InterPro" id="IPR051360">
    <property type="entry name" value="Neuronal_Pentraxin_Related"/>
</dbReference>
<dbReference type="PANTHER" id="PTHR19277:SF94">
    <property type="entry name" value="NEURONAL PENTRAXIN RECEPTOR"/>
    <property type="match status" value="1"/>
</dbReference>
<evidence type="ECO:0000256" key="5">
    <source>
        <dbReference type="ARBA" id="ARBA00023180"/>
    </source>
</evidence>
<feature type="domain" description="Pentraxin (PTX)" evidence="9">
    <location>
        <begin position="277"/>
        <end position="438"/>
    </location>
</feature>
<dbReference type="InterPro" id="IPR013320">
    <property type="entry name" value="ConA-like_dom_sf"/>
</dbReference>
<evidence type="ECO:0000256" key="4">
    <source>
        <dbReference type="ARBA" id="ARBA00023157"/>
    </source>
</evidence>
<keyword evidence="5" id="KW-0325">Glycoprotein</keyword>
<keyword evidence="8" id="KW-0732">Signal</keyword>
<keyword evidence="4" id="KW-1015">Disulfide bond</keyword>
<dbReference type="Ensembl" id="ENSANIT00000005100.1">
    <property type="protein sequence ID" value="ENSANIP00000004932.1"/>
    <property type="gene ID" value="ENSANIG00000003379.1"/>
</dbReference>
<evidence type="ECO:0000256" key="3">
    <source>
        <dbReference type="ARBA" id="ARBA00022837"/>
    </source>
</evidence>
<evidence type="ECO:0000256" key="1">
    <source>
        <dbReference type="ARBA" id="ARBA00001913"/>
    </source>
</evidence>
<feature type="signal peptide" evidence="8">
    <location>
        <begin position="1"/>
        <end position="17"/>
    </location>
</feature>
<sequence length="545" mass="57119">MLAFLGAIICIIASVHPAGTAAPAAAAPGADNDSAAAALLPAADKGLGALHGPAEALASAGPRLPGGPPPPPLFSRFVCTPLSAECPVTGPGTGPGPEELLALRSAAAQLRRTALEQKERIRMDQETIRELTGKLSRCEGGLRTAVPPAAAAAAAVPPAGLRAAPRPGTMGHPPAEPPAVRELEEAVRALQDRIDRIEQELPARTNGSSPTAPALARDALHTKMEQLEEQLLSKILTLQKERQAASTDRSQQQHDIEKELNSLQNRVKELEHGPPGYSPPDAFKVTIPVQNNYMYARMKKSLPELYAFTICMWLKSKALAGLGTPFSYSVPSQANEIVLLEWGTNPLELLINDKVSPAAGGTGGKPLPSSPLLQPPQGNDAPGGTGVGELGGRGLGWRRNAGGWGGWLAGEGVEREKQRIGMSRIWGAATMGVQRLLCEGPGRHQGHPALHRAPGSRSSRKGCPAAAEPEGQGLAPRLRGVDHPGRQVVGVPGRRAAGRRREPGLLACHQAPGRHHPGPGAGMCQPGTQTRRFASLRREAKMGQG</sequence>
<feature type="region of interest" description="Disordered" evidence="7">
    <location>
        <begin position="442"/>
        <end position="486"/>
    </location>
</feature>
<feature type="chain" id="PRO_5034495014" evidence="8">
    <location>
        <begin position="18"/>
        <end position="545"/>
    </location>
</feature>
<feature type="coiled-coil region" evidence="6">
    <location>
        <begin position="224"/>
        <end position="273"/>
    </location>
</feature>
<keyword evidence="11" id="KW-1185">Reference proteome</keyword>
<reference evidence="10" key="2">
    <citation type="submission" date="2025-09" db="UniProtKB">
        <authorList>
            <consortium name="Ensembl"/>
        </authorList>
    </citation>
    <scope>IDENTIFICATION</scope>
</reference>
<protein>
    <submittedName>
        <fullName evidence="10">Neuronal pentraxin receptor</fullName>
    </submittedName>
</protein>
<dbReference type="PANTHER" id="PTHR19277">
    <property type="entry name" value="PENTRAXIN"/>
    <property type="match status" value="1"/>
</dbReference>
<proteinExistence type="predicted"/>
<dbReference type="PRINTS" id="PR00895">
    <property type="entry name" value="PENTAXIN"/>
</dbReference>
<evidence type="ECO:0000256" key="2">
    <source>
        <dbReference type="ARBA" id="ARBA00022723"/>
    </source>
</evidence>
<dbReference type="Gene3D" id="2.60.120.200">
    <property type="match status" value="1"/>
</dbReference>
<dbReference type="InterPro" id="IPR001759">
    <property type="entry name" value="PTX_dom"/>
</dbReference>
<evidence type="ECO:0000256" key="6">
    <source>
        <dbReference type="SAM" id="Coils"/>
    </source>
</evidence>
<dbReference type="GO" id="GO:0046872">
    <property type="term" value="F:metal ion binding"/>
    <property type="evidence" value="ECO:0007669"/>
    <property type="project" value="UniProtKB-KW"/>
</dbReference>
<dbReference type="Proteomes" id="UP000694541">
    <property type="component" value="Unplaced"/>
</dbReference>
<keyword evidence="2" id="KW-0479">Metal-binding</keyword>
<accession>A0A8B9M9R2</accession>
<comment type="cofactor">
    <cofactor evidence="1">
        <name>Ca(2+)</name>
        <dbReference type="ChEBI" id="CHEBI:29108"/>
    </cofactor>
</comment>
<feature type="region of interest" description="Disordered" evidence="7">
    <location>
        <begin position="360"/>
        <end position="392"/>
    </location>
</feature>
<organism evidence="10 11">
    <name type="scientific">Accipiter nisus</name>
    <name type="common">Eurasian sparrowhawk</name>
    <dbReference type="NCBI Taxonomy" id="211598"/>
    <lineage>
        <taxon>Eukaryota</taxon>
        <taxon>Metazoa</taxon>
        <taxon>Chordata</taxon>
        <taxon>Craniata</taxon>
        <taxon>Vertebrata</taxon>
        <taxon>Euteleostomi</taxon>
        <taxon>Archelosauria</taxon>
        <taxon>Archosauria</taxon>
        <taxon>Dinosauria</taxon>
        <taxon>Saurischia</taxon>
        <taxon>Theropoda</taxon>
        <taxon>Coelurosauria</taxon>
        <taxon>Aves</taxon>
        <taxon>Neognathae</taxon>
        <taxon>Neoaves</taxon>
        <taxon>Telluraves</taxon>
        <taxon>Accipitrimorphae</taxon>
        <taxon>Accipitriformes</taxon>
        <taxon>Accipitridae</taxon>
        <taxon>Accipitrinae</taxon>
        <taxon>Accipiter</taxon>
    </lineage>
</organism>